<organism evidence="2 3">
    <name type="scientific">Owenia fusiformis</name>
    <name type="common">Polychaete worm</name>
    <dbReference type="NCBI Taxonomy" id="6347"/>
    <lineage>
        <taxon>Eukaryota</taxon>
        <taxon>Metazoa</taxon>
        <taxon>Spiralia</taxon>
        <taxon>Lophotrochozoa</taxon>
        <taxon>Annelida</taxon>
        <taxon>Polychaeta</taxon>
        <taxon>Sedentaria</taxon>
        <taxon>Canalipalpata</taxon>
        <taxon>Sabellida</taxon>
        <taxon>Oweniida</taxon>
        <taxon>Oweniidae</taxon>
        <taxon>Owenia</taxon>
    </lineage>
</organism>
<dbReference type="Proteomes" id="UP000749559">
    <property type="component" value="Unassembled WGS sequence"/>
</dbReference>
<dbReference type="PANTHER" id="PTHR14416:SF2">
    <property type="entry name" value="PROTEIN NJMU-R1"/>
    <property type="match status" value="1"/>
</dbReference>
<dbReference type="GO" id="GO:0099041">
    <property type="term" value="P:vesicle tethering to Golgi"/>
    <property type="evidence" value="ECO:0007669"/>
    <property type="project" value="InterPro"/>
</dbReference>
<evidence type="ECO:0000256" key="1">
    <source>
        <dbReference type="SAM" id="MobiDB-lite"/>
    </source>
</evidence>
<dbReference type="OrthoDB" id="20238at2759"/>
<dbReference type="AlphaFoldDB" id="A0A8S4PPB1"/>
<reference evidence="2" key="1">
    <citation type="submission" date="2022-03" db="EMBL/GenBank/DDBJ databases">
        <authorList>
            <person name="Martin C."/>
        </authorList>
    </citation>
    <scope>NUCLEOTIDE SEQUENCE</scope>
</reference>
<feature type="compositionally biased region" description="Low complexity" evidence="1">
    <location>
        <begin position="48"/>
        <end position="58"/>
    </location>
</feature>
<dbReference type="Pfam" id="PF15053">
    <property type="entry name" value="Njmu-R1"/>
    <property type="match status" value="1"/>
</dbReference>
<evidence type="ECO:0000313" key="3">
    <source>
        <dbReference type="Proteomes" id="UP000749559"/>
    </source>
</evidence>
<name>A0A8S4PPB1_OWEFU</name>
<dbReference type="InterPro" id="IPR028280">
    <property type="entry name" value="Njmu-R1"/>
</dbReference>
<accession>A0A8S4PPB1</accession>
<gene>
    <name evidence="2" type="ORF">OFUS_LOCUS19847</name>
</gene>
<dbReference type="PANTHER" id="PTHR14416">
    <property type="entry name" value="PROTEIN NJMU-R1"/>
    <property type="match status" value="1"/>
</dbReference>
<protein>
    <submittedName>
        <fullName evidence="2">Uncharacterized protein</fullName>
    </submittedName>
</protein>
<proteinExistence type="predicted"/>
<evidence type="ECO:0000313" key="2">
    <source>
        <dbReference type="EMBL" id="CAH1795284.1"/>
    </source>
</evidence>
<feature type="region of interest" description="Disordered" evidence="1">
    <location>
        <begin position="31"/>
        <end position="64"/>
    </location>
</feature>
<feature type="compositionally biased region" description="Basic and acidic residues" evidence="1">
    <location>
        <begin position="36"/>
        <end position="47"/>
    </location>
</feature>
<sequence>MEENSDFSTSSDKTNKIPQAGRYYALYTLLNNKNSQSDENKTEKGSESESGSENSSNNITQEKSVSVVASNLTADGETQLRKYVTKRVAKGNLHPGIGSITNLDIGPDESTVTSCCYYCMLQKDVTSSDDSDVLEWMVCYMTMGQHSLDHHGLVRHLDEKMTELTSRVGPYLDAWYDASIQFMSYPVQWLFNDLKFLLSAALSSSPISYGCSEKEKDIITRFIKTCSIAEELTKSPRGGNEITDDPLADTVLVDIADVKHSKPDSTLHIDANFKLTNKQDCTPFCEEWASTLLSGDTTDAHYVRQVCDTYRLKAVQDINSLQRLVHKAESDHYALYRALVFLQRSDNASMLLERARHETTTKETLAVLDSLREYIQNNGGFKLVT</sequence>
<dbReference type="GO" id="GO:0005802">
    <property type="term" value="C:trans-Golgi network"/>
    <property type="evidence" value="ECO:0007669"/>
    <property type="project" value="InterPro"/>
</dbReference>
<keyword evidence="3" id="KW-1185">Reference proteome</keyword>
<comment type="caution">
    <text evidence="2">The sequence shown here is derived from an EMBL/GenBank/DDBJ whole genome shotgun (WGS) entry which is preliminary data.</text>
</comment>
<dbReference type="EMBL" id="CAIIXF020000009">
    <property type="protein sequence ID" value="CAH1795284.1"/>
    <property type="molecule type" value="Genomic_DNA"/>
</dbReference>